<proteinExistence type="predicted"/>
<organism evidence="2">
    <name type="scientific">Rhipicephalus zambeziensis</name>
    <dbReference type="NCBI Taxonomy" id="60191"/>
    <lineage>
        <taxon>Eukaryota</taxon>
        <taxon>Metazoa</taxon>
        <taxon>Ecdysozoa</taxon>
        <taxon>Arthropoda</taxon>
        <taxon>Chelicerata</taxon>
        <taxon>Arachnida</taxon>
        <taxon>Acari</taxon>
        <taxon>Parasitiformes</taxon>
        <taxon>Ixodida</taxon>
        <taxon>Ixodoidea</taxon>
        <taxon>Ixodidae</taxon>
        <taxon>Rhipicephalinae</taxon>
        <taxon>Rhipicephalus</taxon>
        <taxon>Rhipicephalus</taxon>
    </lineage>
</organism>
<protein>
    <submittedName>
        <fullName evidence="2">Uncharacterized protein</fullName>
    </submittedName>
</protein>
<evidence type="ECO:0000256" key="1">
    <source>
        <dbReference type="SAM" id="MobiDB-lite"/>
    </source>
</evidence>
<dbReference type="EMBL" id="GFPF01001695">
    <property type="protein sequence ID" value="MAA12841.1"/>
    <property type="molecule type" value="Transcribed_RNA"/>
</dbReference>
<feature type="compositionally biased region" description="Basic residues" evidence="1">
    <location>
        <begin position="63"/>
        <end position="78"/>
    </location>
</feature>
<name>A0A224YEI9_9ACAR</name>
<sequence length="111" mass="12965">MAHTNFGVIRIFLWSRPRPIDLQCNGVQLLRTAFHPVMFDTNVRYRPGTKRCCPRCRGRRAKHVRARERKRGRARRTAKSSESRCKKNTFLTVRTNLHRCATASKIVCVNL</sequence>
<dbReference type="AlphaFoldDB" id="A0A224YEI9"/>
<feature type="region of interest" description="Disordered" evidence="1">
    <location>
        <begin position="63"/>
        <end position="84"/>
    </location>
</feature>
<accession>A0A224YEI9</accession>
<evidence type="ECO:0000313" key="2">
    <source>
        <dbReference type="EMBL" id="MAA12841.1"/>
    </source>
</evidence>
<reference evidence="2" key="1">
    <citation type="journal article" date="2017" name="Parasit. Vectors">
        <title>Sialotranscriptomics of Rhipicephalus zambeziensis reveals intricate expression profiles of secretory proteins and suggests tight temporal transcriptional regulation during blood-feeding.</title>
        <authorList>
            <person name="de Castro M.H."/>
            <person name="de Klerk D."/>
            <person name="Pienaar R."/>
            <person name="Rees D.J.G."/>
            <person name="Mans B.J."/>
        </authorList>
    </citation>
    <scope>NUCLEOTIDE SEQUENCE</scope>
    <source>
        <tissue evidence="2">Salivary glands</tissue>
    </source>
</reference>